<keyword evidence="5 7" id="KW-0687">Ribonucleoprotein</keyword>
<dbReference type="HAMAP" id="MF_01306_B">
    <property type="entry name" value="Ribosomal_uS4_B"/>
    <property type="match status" value="1"/>
</dbReference>
<dbReference type="Pfam" id="PF01479">
    <property type="entry name" value="S4"/>
    <property type="match status" value="1"/>
</dbReference>
<dbReference type="Gene3D" id="1.10.1050.10">
    <property type="entry name" value="Ribosomal Protein S4 Delta 41, Chain A, domain 1"/>
    <property type="match status" value="1"/>
</dbReference>
<dbReference type="SMART" id="SM00363">
    <property type="entry name" value="S4"/>
    <property type="match status" value="1"/>
</dbReference>
<dbReference type="GO" id="GO:0015935">
    <property type="term" value="C:small ribosomal subunit"/>
    <property type="evidence" value="ECO:0007669"/>
    <property type="project" value="InterPro"/>
</dbReference>
<proteinExistence type="inferred from homology"/>
<evidence type="ECO:0000256" key="1">
    <source>
        <dbReference type="ARBA" id="ARBA00007465"/>
    </source>
</evidence>
<evidence type="ECO:0000259" key="10">
    <source>
        <dbReference type="SMART" id="SM01390"/>
    </source>
</evidence>
<feature type="domain" description="Small ribosomal subunit protein uS4 N-terminal" evidence="10">
    <location>
        <begin position="3"/>
        <end position="97"/>
    </location>
</feature>
<feature type="region of interest" description="Disordered" evidence="8">
    <location>
        <begin position="24"/>
        <end position="50"/>
    </location>
</feature>
<comment type="function">
    <text evidence="7">With S5 and S12 plays an important role in translational accuracy.</text>
</comment>
<dbReference type="SMART" id="SM01390">
    <property type="entry name" value="Ribosomal_S4"/>
    <property type="match status" value="1"/>
</dbReference>
<dbReference type="PANTHER" id="PTHR11831">
    <property type="entry name" value="30S 40S RIBOSOMAL PROTEIN"/>
    <property type="match status" value="1"/>
</dbReference>
<sequence>MARYTGPRGRRARRLFVALTHLSTKDPDKDPSLRRPYPPGQHGPTQKTKMTDYGLRLMEKQKLKLSYELLEKQCRRYVDRAKRSGSNATQVLIRLIESRFDALVLRAGYATSIRQARQFVRHGYFTVDGKKANLPGMEFKPGTVVELRERFRQHPLFVELRQKTAHRGLPPHVAHLEGGKGFRVLSRPEDVDPPVALDLVKIIEFYA</sequence>
<dbReference type="InterPro" id="IPR036986">
    <property type="entry name" value="S4_RNA-bd_sf"/>
</dbReference>
<dbReference type="PANTHER" id="PTHR11831:SF4">
    <property type="entry name" value="SMALL RIBOSOMAL SUBUNIT PROTEIN US4M"/>
    <property type="match status" value="1"/>
</dbReference>
<dbReference type="GO" id="GO:0006412">
    <property type="term" value="P:translation"/>
    <property type="evidence" value="ECO:0007669"/>
    <property type="project" value="UniProtKB-UniRule"/>
</dbReference>
<dbReference type="PROSITE" id="PS50889">
    <property type="entry name" value="S4"/>
    <property type="match status" value="1"/>
</dbReference>
<evidence type="ECO:0000256" key="6">
    <source>
        <dbReference type="ARBA" id="ARBA00035254"/>
    </source>
</evidence>
<evidence type="ECO:0000259" key="9">
    <source>
        <dbReference type="SMART" id="SM00363"/>
    </source>
</evidence>
<keyword evidence="12" id="KW-1185">Reference proteome</keyword>
<dbReference type="CDD" id="cd00165">
    <property type="entry name" value="S4"/>
    <property type="match status" value="1"/>
</dbReference>
<evidence type="ECO:0000256" key="8">
    <source>
        <dbReference type="SAM" id="MobiDB-lite"/>
    </source>
</evidence>
<feature type="domain" description="RNA-binding S4" evidence="9">
    <location>
        <begin position="98"/>
        <end position="162"/>
    </location>
</feature>
<dbReference type="Gene3D" id="3.10.290.10">
    <property type="entry name" value="RNA-binding S4 domain"/>
    <property type="match status" value="1"/>
</dbReference>
<keyword evidence="4 7" id="KW-0689">Ribosomal protein</keyword>
<dbReference type="OrthoDB" id="9803672at2"/>
<gene>
    <name evidence="7" type="primary">rpsD</name>
    <name evidence="11" type="ORF">SAMN05444354_11390</name>
</gene>
<dbReference type="NCBIfam" id="NF003717">
    <property type="entry name" value="PRK05327.1"/>
    <property type="match status" value="1"/>
</dbReference>
<keyword evidence="2 7" id="KW-0699">rRNA-binding</keyword>
<name>A0A1H7WMA9_STIAU</name>
<dbReference type="InterPro" id="IPR001912">
    <property type="entry name" value="Ribosomal_uS4_N"/>
</dbReference>
<dbReference type="EMBL" id="FOAP01000013">
    <property type="protein sequence ID" value="SEM22696.1"/>
    <property type="molecule type" value="Genomic_DNA"/>
</dbReference>
<dbReference type="InterPro" id="IPR005709">
    <property type="entry name" value="Ribosomal_uS4_bac-type"/>
</dbReference>
<evidence type="ECO:0000256" key="5">
    <source>
        <dbReference type="ARBA" id="ARBA00023274"/>
    </source>
</evidence>
<dbReference type="AlphaFoldDB" id="A0A1H7WMA9"/>
<evidence type="ECO:0000256" key="7">
    <source>
        <dbReference type="HAMAP-Rule" id="MF_01306"/>
    </source>
</evidence>
<dbReference type="Pfam" id="PF00163">
    <property type="entry name" value="Ribosomal_S4"/>
    <property type="match status" value="1"/>
</dbReference>
<dbReference type="RefSeq" id="WP_075008746.1">
    <property type="nucleotide sequence ID" value="NZ_FOAP01000013.1"/>
</dbReference>
<feature type="compositionally biased region" description="Basic and acidic residues" evidence="8">
    <location>
        <begin position="24"/>
        <end position="33"/>
    </location>
</feature>
<evidence type="ECO:0000256" key="4">
    <source>
        <dbReference type="ARBA" id="ARBA00022980"/>
    </source>
</evidence>
<evidence type="ECO:0000256" key="3">
    <source>
        <dbReference type="ARBA" id="ARBA00022884"/>
    </source>
</evidence>
<comment type="similarity">
    <text evidence="1 7">Belongs to the universal ribosomal protein uS4 family.</text>
</comment>
<comment type="function">
    <text evidence="7">One of the primary rRNA binding proteins, it binds directly to 16S rRNA where it nucleates assembly of the body of the 30S subunit.</text>
</comment>
<organism evidence="11 12">
    <name type="scientific">Stigmatella aurantiaca</name>
    <dbReference type="NCBI Taxonomy" id="41"/>
    <lineage>
        <taxon>Bacteria</taxon>
        <taxon>Pseudomonadati</taxon>
        <taxon>Myxococcota</taxon>
        <taxon>Myxococcia</taxon>
        <taxon>Myxococcales</taxon>
        <taxon>Cystobacterineae</taxon>
        <taxon>Archangiaceae</taxon>
        <taxon>Stigmatella</taxon>
    </lineage>
</organism>
<dbReference type="GO" id="GO:0019843">
    <property type="term" value="F:rRNA binding"/>
    <property type="evidence" value="ECO:0007669"/>
    <property type="project" value="UniProtKB-UniRule"/>
</dbReference>
<comment type="subunit">
    <text evidence="7">Part of the 30S ribosomal subunit. Contacts protein S5. The interaction surface between S4 and S5 is involved in control of translational fidelity.</text>
</comment>
<dbReference type="Proteomes" id="UP000182719">
    <property type="component" value="Unassembled WGS sequence"/>
</dbReference>
<dbReference type="InterPro" id="IPR022801">
    <property type="entry name" value="Ribosomal_uS4"/>
</dbReference>
<dbReference type="GO" id="GO:0042274">
    <property type="term" value="P:ribosomal small subunit biogenesis"/>
    <property type="evidence" value="ECO:0007669"/>
    <property type="project" value="TreeGrafter"/>
</dbReference>
<protein>
    <recommendedName>
        <fullName evidence="6 7">Small ribosomal subunit protein uS4</fullName>
    </recommendedName>
</protein>
<dbReference type="GO" id="GO:0003735">
    <property type="term" value="F:structural constituent of ribosome"/>
    <property type="evidence" value="ECO:0007669"/>
    <property type="project" value="InterPro"/>
</dbReference>
<evidence type="ECO:0000313" key="11">
    <source>
        <dbReference type="EMBL" id="SEM22696.1"/>
    </source>
</evidence>
<evidence type="ECO:0000313" key="12">
    <source>
        <dbReference type="Proteomes" id="UP000182719"/>
    </source>
</evidence>
<dbReference type="InterPro" id="IPR002942">
    <property type="entry name" value="S4_RNA-bd"/>
</dbReference>
<keyword evidence="3 7" id="KW-0694">RNA-binding</keyword>
<dbReference type="SUPFAM" id="SSF55174">
    <property type="entry name" value="Alpha-L RNA-binding motif"/>
    <property type="match status" value="1"/>
</dbReference>
<evidence type="ECO:0000256" key="2">
    <source>
        <dbReference type="ARBA" id="ARBA00022730"/>
    </source>
</evidence>
<reference evidence="12" key="1">
    <citation type="submission" date="2016-10" db="EMBL/GenBank/DDBJ databases">
        <authorList>
            <person name="Varghese N."/>
            <person name="Submissions S."/>
        </authorList>
    </citation>
    <scope>NUCLEOTIDE SEQUENCE [LARGE SCALE GENOMIC DNA]</scope>
    <source>
        <strain evidence="12">DSM 17044</strain>
    </source>
</reference>
<accession>A0A1H7WMA9</accession>